<gene>
    <name evidence="1" type="ORF">RRG08_023829</name>
</gene>
<reference evidence="1" key="1">
    <citation type="journal article" date="2023" name="G3 (Bethesda)">
        <title>A reference genome for the long-term kleptoplast-retaining sea slug Elysia crispata morphotype clarki.</title>
        <authorList>
            <person name="Eastman K.E."/>
            <person name="Pendleton A.L."/>
            <person name="Shaikh M.A."/>
            <person name="Suttiyut T."/>
            <person name="Ogas R."/>
            <person name="Tomko P."/>
            <person name="Gavelis G."/>
            <person name="Widhalm J.R."/>
            <person name="Wisecaver J.H."/>
        </authorList>
    </citation>
    <scope>NUCLEOTIDE SEQUENCE</scope>
    <source>
        <strain evidence="1">ECLA1</strain>
    </source>
</reference>
<dbReference type="Proteomes" id="UP001283361">
    <property type="component" value="Unassembled WGS sequence"/>
</dbReference>
<dbReference type="EMBL" id="JAWDGP010003216">
    <property type="protein sequence ID" value="KAK3776477.1"/>
    <property type="molecule type" value="Genomic_DNA"/>
</dbReference>
<evidence type="ECO:0000313" key="2">
    <source>
        <dbReference type="Proteomes" id="UP001283361"/>
    </source>
</evidence>
<dbReference type="AlphaFoldDB" id="A0AAE1DN48"/>
<evidence type="ECO:0000313" key="1">
    <source>
        <dbReference type="EMBL" id="KAK3776477.1"/>
    </source>
</evidence>
<protein>
    <submittedName>
        <fullName evidence="1">Uncharacterized protein</fullName>
    </submittedName>
</protein>
<accession>A0AAE1DN48</accession>
<organism evidence="1 2">
    <name type="scientific">Elysia crispata</name>
    <name type="common">lettuce slug</name>
    <dbReference type="NCBI Taxonomy" id="231223"/>
    <lineage>
        <taxon>Eukaryota</taxon>
        <taxon>Metazoa</taxon>
        <taxon>Spiralia</taxon>
        <taxon>Lophotrochozoa</taxon>
        <taxon>Mollusca</taxon>
        <taxon>Gastropoda</taxon>
        <taxon>Heterobranchia</taxon>
        <taxon>Euthyneura</taxon>
        <taxon>Panpulmonata</taxon>
        <taxon>Sacoglossa</taxon>
        <taxon>Placobranchoidea</taxon>
        <taxon>Plakobranchidae</taxon>
        <taxon>Elysia</taxon>
    </lineage>
</organism>
<proteinExistence type="predicted"/>
<sequence length="128" mass="14795">MRKVCSLLDCNNVTRLQRRTALIAKELAKYNIYIAAISEIQFSEEGSVSEPESSYIFFWKGETQNEDRLHGVRLAHLDHLSQADSHPPHWHQRETHDAPPLDQQQALPHIIHLKLTSAEEVKGHYTFQ</sequence>
<keyword evidence="2" id="KW-1185">Reference proteome</keyword>
<name>A0AAE1DN48_9GAST</name>
<comment type="caution">
    <text evidence="1">The sequence shown here is derived from an EMBL/GenBank/DDBJ whole genome shotgun (WGS) entry which is preliminary data.</text>
</comment>